<reference evidence="2" key="1">
    <citation type="submission" date="2021-04" db="EMBL/GenBank/DDBJ databases">
        <title>Genome based classification of Actinospica acidithermotolerans sp. nov., an actinobacterium isolated from an Indonesian hot spring.</title>
        <authorList>
            <person name="Kusuma A.B."/>
            <person name="Putra K.E."/>
            <person name="Nafisah S."/>
            <person name="Loh J."/>
            <person name="Nouioui I."/>
            <person name="Goodfellow M."/>
        </authorList>
    </citation>
    <scope>NUCLEOTIDE SEQUENCE</scope>
    <source>
        <strain evidence="2">DSM 45618</strain>
    </source>
</reference>
<name>A0A8J7WJC1_9ACTN</name>
<sequence length="163" mass="17390">MHAPGESSVSAADEGAQELVGALLTASRLFVAIATRSVASVDATLTVAQFRMLVVLETHGPSSLVRLAERLGVNSSNALRMVERLSAAGMLEKAASPSSRREVRLKLTARGRRIVRQVTEARRAEIGRIVAAMPAERRADLVLALRAFTDAGEEPPAQLPGWP</sequence>
<dbReference type="SUPFAM" id="SSF46785">
    <property type="entry name" value="Winged helix' DNA-binding domain"/>
    <property type="match status" value="1"/>
</dbReference>
<protein>
    <submittedName>
        <fullName evidence="2">MarR family transcriptional regulator</fullName>
    </submittedName>
</protein>
<dbReference type="AlphaFoldDB" id="A0A8J7WJC1"/>
<dbReference type="RefSeq" id="WP_211466986.1">
    <property type="nucleotide sequence ID" value="NZ_JAGSXH010000025.1"/>
</dbReference>
<dbReference type="InterPro" id="IPR000835">
    <property type="entry name" value="HTH_MarR-typ"/>
</dbReference>
<dbReference type="PROSITE" id="PS50995">
    <property type="entry name" value="HTH_MARR_2"/>
    <property type="match status" value="1"/>
</dbReference>
<evidence type="ECO:0000259" key="1">
    <source>
        <dbReference type="PROSITE" id="PS50995"/>
    </source>
</evidence>
<dbReference type="GO" id="GO:0006950">
    <property type="term" value="P:response to stress"/>
    <property type="evidence" value="ECO:0007669"/>
    <property type="project" value="TreeGrafter"/>
</dbReference>
<evidence type="ECO:0000313" key="3">
    <source>
        <dbReference type="Proteomes" id="UP000677913"/>
    </source>
</evidence>
<organism evidence="2 3">
    <name type="scientific">Actinocrinis puniceicyclus</name>
    <dbReference type="NCBI Taxonomy" id="977794"/>
    <lineage>
        <taxon>Bacteria</taxon>
        <taxon>Bacillati</taxon>
        <taxon>Actinomycetota</taxon>
        <taxon>Actinomycetes</taxon>
        <taxon>Catenulisporales</taxon>
        <taxon>Actinospicaceae</taxon>
        <taxon>Actinocrinis</taxon>
    </lineage>
</organism>
<dbReference type="Pfam" id="PF01047">
    <property type="entry name" value="MarR"/>
    <property type="match status" value="1"/>
</dbReference>
<dbReference type="PRINTS" id="PR00598">
    <property type="entry name" value="HTHMARR"/>
</dbReference>
<dbReference type="InterPro" id="IPR039422">
    <property type="entry name" value="MarR/SlyA-like"/>
</dbReference>
<accession>A0A8J7WJC1</accession>
<dbReference type="Proteomes" id="UP000677913">
    <property type="component" value="Unassembled WGS sequence"/>
</dbReference>
<dbReference type="Gene3D" id="1.10.10.10">
    <property type="entry name" value="Winged helix-like DNA-binding domain superfamily/Winged helix DNA-binding domain"/>
    <property type="match status" value="1"/>
</dbReference>
<dbReference type="GO" id="GO:0003700">
    <property type="term" value="F:DNA-binding transcription factor activity"/>
    <property type="evidence" value="ECO:0007669"/>
    <property type="project" value="InterPro"/>
</dbReference>
<evidence type="ECO:0000313" key="2">
    <source>
        <dbReference type="EMBL" id="MBS2963358.1"/>
    </source>
</evidence>
<dbReference type="PANTHER" id="PTHR33164:SF94">
    <property type="entry name" value="TRANSCRIPTIONAL REGULATORY PROTEIN-RELATED"/>
    <property type="match status" value="1"/>
</dbReference>
<dbReference type="SMART" id="SM00347">
    <property type="entry name" value="HTH_MARR"/>
    <property type="match status" value="1"/>
</dbReference>
<dbReference type="PANTHER" id="PTHR33164">
    <property type="entry name" value="TRANSCRIPTIONAL REGULATOR, MARR FAMILY"/>
    <property type="match status" value="1"/>
</dbReference>
<gene>
    <name evidence="2" type="ORF">KGA66_09900</name>
</gene>
<dbReference type="InterPro" id="IPR036388">
    <property type="entry name" value="WH-like_DNA-bd_sf"/>
</dbReference>
<keyword evidence="3" id="KW-1185">Reference proteome</keyword>
<proteinExistence type="predicted"/>
<dbReference type="EMBL" id="JAGSXH010000025">
    <property type="protein sequence ID" value="MBS2963358.1"/>
    <property type="molecule type" value="Genomic_DNA"/>
</dbReference>
<comment type="caution">
    <text evidence="2">The sequence shown here is derived from an EMBL/GenBank/DDBJ whole genome shotgun (WGS) entry which is preliminary data.</text>
</comment>
<dbReference type="InterPro" id="IPR036390">
    <property type="entry name" value="WH_DNA-bd_sf"/>
</dbReference>
<feature type="domain" description="HTH marR-type" evidence="1">
    <location>
        <begin position="16"/>
        <end position="150"/>
    </location>
</feature>